<dbReference type="InterPro" id="IPR029033">
    <property type="entry name" value="His_PPase_superfam"/>
</dbReference>
<dbReference type="GO" id="GO:0016791">
    <property type="term" value="F:phosphatase activity"/>
    <property type="evidence" value="ECO:0007669"/>
    <property type="project" value="TreeGrafter"/>
</dbReference>
<sequence>MIILLRHGQTTSNVDSRLDTALPGAELTDLGRAQARDVAPELTGMTTTFASPARRARETAHHAGREFEVLAGIQEISAGDLEMRNDVEALETYHRAVFDWLTGTDTPIPGGETRESFLARYLPAIEQLGENTLVVSHGCAIRIFCALACGLDPVKVMKNPLSNCQWVGLERSGEFGSWQVTNRDVWL</sequence>
<dbReference type="Proteomes" id="UP000234560">
    <property type="component" value="Chromosome"/>
</dbReference>
<dbReference type="GO" id="GO:0005737">
    <property type="term" value="C:cytoplasm"/>
    <property type="evidence" value="ECO:0007669"/>
    <property type="project" value="TreeGrafter"/>
</dbReference>
<keyword evidence="2" id="KW-0413">Isomerase</keyword>
<dbReference type="Gene3D" id="3.40.50.1240">
    <property type="entry name" value="Phosphoglycerate mutase-like"/>
    <property type="match status" value="1"/>
</dbReference>
<protein>
    <submittedName>
        <fullName evidence="3">Histidine phosphatase family protein</fullName>
        <ecNumber evidence="3">3.1.3.-</ecNumber>
    </submittedName>
</protein>
<dbReference type="InterPro" id="IPR001345">
    <property type="entry name" value="PG/BPGM_mutase_AS"/>
</dbReference>
<dbReference type="EMBL" id="CP136958">
    <property type="protein sequence ID" value="WOT02224.1"/>
    <property type="molecule type" value="Genomic_DNA"/>
</dbReference>
<evidence type="ECO:0000256" key="2">
    <source>
        <dbReference type="ARBA" id="ARBA00023235"/>
    </source>
</evidence>
<proteinExistence type="predicted"/>
<dbReference type="InterPro" id="IPR013078">
    <property type="entry name" value="His_Pase_superF_clade-1"/>
</dbReference>
<dbReference type="PANTHER" id="PTHR48100">
    <property type="entry name" value="BROAD-SPECIFICITY PHOSPHATASE YOR283W-RELATED"/>
    <property type="match status" value="1"/>
</dbReference>
<name>A0AAF1BSH1_9CORY</name>
<gene>
    <name evidence="3" type="ORF">CYJ47_00115</name>
</gene>
<reference evidence="3" key="2">
    <citation type="submission" date="2023-10" db="EMBL/GenBank/DDBJ databases">
        <authorList>
            <person name="Choi B."/>
        </authorList>
    </citation>
    <scope>NUCLEOTIDE SEQUENCE</scope>
    <source>
        <strain evidence="3">UMB0763</strain>
    </source>
</reference>
<dbReference type="EC" id="3.1.3.-" evidence="3"/>
<dbReference type="PANTHER" id="PTHR48100:SF1">
    <property type="entry name" value="HISTIDINE PHOSPHATASE FAMILY PROTEIN-RELATED"/>
    <property type="match status" value="1"/>
</dbReference>
<dbReference type="RefSeq" id="WP_101678819.1">
    <property type="nucleotide sequence ID" value="NZ_CAMIHY010000012.1"/>
</dbReference>
<dbReference type="SMART" id="SM00855">
    <property type="entry name" value="PGAM"/>
    <property type="match status" value="1"/>
</dbReference>
<dbReference type="CDD" id="cd07067">
    <property type="entry name" value="HP_PGM_like"/>
    <property type="match status" value="1"/>
</dbReference>
<dbReference type="Pfam" id="PF00300">
    <property type="entry name" value="His_Phos_1"/>
    <property type="match status" value="1"/>
</dbReference>
<evidence type="ECO:0000313" key="3">
    <source>
        <dbReference type="EMBL" id="WOT02224.1"/>
    </source>
</evidence>
<dbReference type="AlphaFoldDB" id="A0AAF1BSH1"/>
<dbReference type="InterPro" id="IPR050275">
    <property type="entry name" value="PGM_Phosphatase"/>
</dbReference>
<evidence type="ECO:0000313" key="4">
    <source>
        <dbReference type="Proteomes" id="UP000234560"/>
    </source>
</evidence>
<organism evidence="3 4">
    <name type="scientific">Corynebacterium pyruviciproducens</name>
    <dbReference type="NCBI Taxonomy" id="598660"/>
    <lineage>
        <taxon>Bacteria</taxon>
        <taxon>Bacillati</taxon>
        <taxon>Actinomycetota</taxon>
        <taxon>Actinomycetes</taxon>
        <taxon>Mycobacteriales</taxon>
        <taxon>Corynebacteriaceae</taxon>
        <taxon>Corynebacterium</taxon>
    </lineage>
</organism>
<dbReference type="PROSITE" id="PS00175">
    <property type="entry name" value="PG_MUTASE"/>
    <property type="match status" value="1"/>
</dbReference>
<keyword evidence="1" id="KW-0324">Glycolysis</keyword>
<keyword evidence="3" id="KW-0378">Hydrolase</keyword>
<dbReference type="SUPFAM" id="SSF53254">
    <property type="entry name" value="Phosphoglycerate mutase-like"/>
    <property type="match status" value="1"/>
</dbReference>
<accession>A0AAF1BSH1</accession>
<dbReference type="KEGG" id="cpyr:CYJ47_00115"/>
<evidence type="ECO:0000256" key="1">
    <source>
        <dbReference type="ARBA" id="ARBA00023152"/>
    </source>
</evidence>
<reference evidence="3" key="1">
    <citation type="submission" date="2017-12" db="EMBL/GenBank/DDBJ databases">
        <authorList>
            <person name="Thomas-White K."/>
            <person name="Wolfe A.J."/>
        </authorList>
    </citation>
    <scope>NUCLEOTIDE SEQUENCE</scope>
    <source>
        <strain evidence="3">UMB0763</strain>
    </source>
</reference>